<reference evidence="1 2" key="1">
    <citation type="submission" date="2022-10" db="EMBL/GenBank/DDBJ databases">
        <title>The complete genomes of actinobacterial strains from the NBC collection.</title>
        <authorList>
            <person name="Joergensen T.S."/>
            <person name="Alvarez Arevalo M."/>
            <person name="Sterndorff E.B."/>
            <person name="Faurdal D."/>
            <person name="Vuksanovic O."/>
            <person name="Mourched A.-S."/>
            <person name="Charusanti P."/>
            <person name="Shaw S."/>
            <person name="Blin K."/>
            <person name="Weber T."/>
        </authorList>
    </citation>
    <scope>NUCLEOTIDE SEQUENCE [LARGE SCALE GENOMIC DNA]</scope>
    <source>
        <strain evidence="1 2">NBC 01769</strain>
    </source>
</reference>
<protein>
    <recommendedName>
        <fullName evidence="3">SUKH-3 immunity protein of toxin-antitoxin system</fullName>
    </recommendedName>
</protein>
<evidence type="ECO:0008006" key="3">
    <source>
        <dbReference type="Google" id="ProtNLM"/>
    </source>
</evidence>
<dbReference type="EMBL" id="CP109114">
    <property type="protein sequence ID" value="WSC18141.1"/>
    <property type="molecule type" value="Genomic_DNA"/>
</dbReference>
<organism evidence="1 2">
    <name type="scientific">Streptomyces brevispora</name>
    <dbReference type="NCBI Taxonomy" id="887462"/>
    <lineage>
        <taxon>Bacteria</taxon>
        <taxon>Bacillati</taxon>
        <taxon>Actinomycetota</taxon>
        <taxon>Actinomycetes</taxon>
        <taxon>Kitasatosporales</taxon>
        <taxon>Streptomycetaceae</taxon>
        <taxon>Streptomyces</taxon>
    </lineage>
</organism>
<name>A0ABZ1GF83_9ACTN</name>
<dbReference type="RefSeq" id="WP_280118783.1">
    <property type="nucleotide sequence ID" value="NZ_CP109114.1"/>
</dbReference>
<accession>A0ABZ1GF83</accession>
<evidence type="ECO:0000313" key="1">
    <source>
        <dbReference type="EMBL" id="WSC18141.1"/>
    </source>
</evidence>
<sequence>MDARSLVEWLEVWLSGTGWYEEEAAGEGFDMQVWADAASRL</sequence>
<keyword evidence="2" id="KW-1185">Reference proteome</keyword>
<dbReference type="Proteomes" id="UP001330827">
    <property type="component" value="Chromosome"/>
</dbReference>
<proteinExistence type="predicted"/>
<gene>
    <name evidence="1" type="ORF">OIE64_16675</name>
</gene>
<evidence type="ECO:0000313" key="2">
    <source>
        <dbReference type="Proteomes" id="UP001330827"/>
    </source>
</evidence>